<dbReference type="InterPro" id="IPR046357">
    <property type="entry name" value="PPIase_dom_sf"/>
</dbReference>
<feature type="domain" description="PpiC" evidence="8">
    <location>
        <begin position="181"/>
        <end position="282"/>
    </location>
</feature>
<feature type="signal peptide" evidence="7">
    <location>
        <begin position="1"/>
        <end position="23"/>
    </location>
</feature>
<evidence type="ECO:0000256" key="5">
    <source>
        <dbReference type="ARBA" id="ARBA00023186"/>
    </source>
</evidence>
<comment type="subcellular location">
    <subcellularLocation>
        <location evidence="7">Periplasm</location>
    </subcellularLocation>
    <text evidence="7">Is capable of associating with the outer membrane.</text>
</comment>
<dbReference type="GO" id="GO:0051082">
    <property type="term" value="F:unfolded protein binding"/>
    <property type="evidence" value="ECO:0007669"/>
    <property type="project" value="UniProtKB-UniRule"/>
</dbReference>
<feature type="domain" description="PpiC" evidence="8">
    <location>
        <begin position="293"/>
        <end position="391"/>
    </location>
</feature>
<evidence type="ECO:0000259" key="8">
    <source>
        <dbReference type="PROSITE" id="PS50198"/>
    </source>
</evidence>
<dbReference type="Pfam" id="PF09312">
    <property type="entry name" value="SurA_N"/>
    <property type="match status" value="1"/>
</dbReference>
<dbReference type="GO" id="GO:0050821">
    <property type="term" value="P:protein stabilization"/>
    <property type="evidence" value="ECO:0007669"/>
    <property type="project" value="InterPro"/>
</dbReference>
<dbReference type="SUPFAM" id="SSF54534">
    <property type="entry name" value="FKBP-like"/>
    <property type="match status" value="2"/>
</dbReference>
<dbReference type="OrthoDB" id="14196at2"/>
<dbReference type="GO" id="GO:0043165">
    <property type="term" value="P:Gram-negative-bacterium-type cell outer membrane assembly"/>
    <property type="evidence" value="ECO:0007669"/>
    <property type="project" value="InterPro"/>
</dbReference>
<evidence type="ECO:0000256" key="1">
    <source>
        <dbReference type="ARBA" id="ARBA00022729"/>
    </source>
</evidence>
<dbReference type="InterPro" id="IPR015391">
    <property type="entry name" value="SurA_N"/>
</dbReference>
<dbReference type="PROSITE" id="PS50198">
    <property type="entry name" value="PPIC_PPIASE_2"/>
    <property type="match status" value="2"/>
</dbReference>
<dbReference type="InterPro" id="IPR000297">
    <property type="entry name" value="PPIase_PpiC"/>
</dbReference>
<reference evidence="9 10" key="1">
    <citation type="submission" date="2016-10" db="EMBL/GenBank/DDBJ databases">
        <authorList>
            <person name="de Groot N.N."/>
        </authorList>
    </citation>
    <scope>NUCLEOTIDE SEQUENCE [LARGE SCALE GENOMIC DNA]</scope>
    <source>
        <strain evidence="9">1</strain>
    </source>
</reference>
<dbReference type="GO" id="GO:0042277">
    <property type="term" value="F:peptide binding"/>
    <property type="evidence" value="ECO:0007669"/>
    <property type="project" value="InterPro"/>
</dbReference>
<dbReference type="EC" id="5.2.1.8" evidence="7"/>
<keyword evidence="3 7" id="KW-0574">Periplasm</keyword>
<dbReference type="PANTHER" id="PTHR47637:SF1">
    <property type="entry name" value="CHAPERONE SURA"/>
    <property type="match status" value="1"/>
</dbReference>
<dbReference type="GO" id="GO:0003755">
    <property type="term" value="F:peptidyl-prolyl cis-trans isomerase activity"/>
    <property type="evidence" value="ECO:0007669"/>
    <property type="project" value="UniProtKB-UniRule"/>
</dbReference>
<keyword evidence="4 7" id="KW-0697">Rotamase</keyword>
<gene>
    <name evidence="7 9" type="primary">surA</name>
    <name evidence="9" type="ORF">NSMM_200027</name>
</gene>
<sequence length="439" mass="50411" precursor="true">MNIKYFYRTFLAMVSLLMSVSFAQPLPDSAGPRFLDRIVVVVDDEVITQQEADEVLQNAIRQLERQGTQLPRRDILEKQILERLILKRIQLQRARELGLVASDGDVEQTLRRIAQENDLSMEAFRQTLQNEGTDIQSFREEIREEILMVRLKEQEVNNRVNVTESEIDNFMQMQENSSIGNDDYRLAHILVQLSEQMDTKQIEVRNQRAQSALESLKQGADFAQVAAEFSDAPDAMQGGVLDWRPVSQMGPLFANLLVTMQIGELTPVIRSPIGFHILKLLDRRERGTSVVIIEQTHAQHILIKINELISENDAYRQIMQIKQRVDKGENFSELAKAFSEDSSASSGGDLNWISPRDTVPEFEKAMNELLPGQVSQPVRTSFGWHLIKVIERRKQDVSDQQRREAARQAIHARKAEGVVQEWMQQLRDQAYVEYIAEDN</sequence>
<dbReference type="InterPro" id="IPR027304">
    <property type="entry name" value="Trigger_fact/SurA_dom_sf"/>
</dbReference>
<comment type="catalytic activity">
    <reaction evidence="7">
        <text>[protein]-peptidylproline (omega=180) = [protein]-peptidylproline (omega=0)</text>
        <dbReference type="Rhea" id="RHEA:16237"/>
        <dbReference type="Rhea" id="RHEA-COMP:10747"/>
        <dbReference type="Rhea" id="RHEA-COMP:10748"/>
        <dbReference type="ChEBI" id="CHEBI:83833"/>
        <dbReference type="ChEBI" id="CHEBI:83834"/>
        <dbReference type="EC" id="5.2.1.8"/>
    </reaction>
</comment>
<keyword evidence="6 7" id="KW-0413">Isomerase</keyword>
<name>A0A1G5SCK2_9PROT</name>
<evidence type="ECO:0000313" key="9">
    <source>
        <dbReference type="EMBL" id="SCZ84550.1"/>
    </source>
</evidence>
<protein>
    <recommendedName>
        <fullName evidence="7">Chaperone SurA</fullName>
    </recommendedName>
    <alternativeName>
        <fullName evidence="7">Peptidyl-prolyl cis-trans isomerase SurA</fullName>
        <shortName evidence="7">PPIase SurA</shortName>
        <ecNumber evidence="7">5.2.1.8</ecNumber>
    </alternativeName>
    <alternativeName>
        <fullName evidence="7">Rotamase SurA</fullName>
    </alternativeName>
</protein>
<dbReference type="SUPFAM" id="SSF109998">
    <property type="entry name" value="Triger factor/SurA peptide-binding domain-like"/>
    <property type="match status" value="1"/>
</dbReference>
<comment type="function">
    <text evidence="7">Chaperone involved in the correct folding and assembly of outer membrane proteins. Recognizes specific patterns of aromatic residues and the orientation of their side chains, which are found more frequently in integral outer membrane proteins. May act in both early periplasmic and late outer membrane-associated steps of protein maturation.</text>
</comment>
<dbReference type="PANTHER" id="PTHR47637">
    <property type="entry name" value="CHAPERONE SURA"/>
    <property type="match status" value="1"/>
</dbReference>
<dbReference type="AlphaFoldDB" id="A0A1G5SCK2"/>
<comment type="domain">
    <text evidence="7">The PPIase activity resides only in the second parvulin domain. The N-terminal region and the C-terminal tail are necessary and sufficient for the chaperone activity of SurA. The PPIase activity is dispensable for SurA to function as a chaperone. The N-terminal region and the C-terminal tail are also required for porin recognition.</text>
</comment>
<dbReference type="GO" id="GO:0030288">
    <property type="term" value="C:outer membrane-bounded periplasmic space"/>
    <property type="evidence" value="ECO:0007669"/>
    <property type="project" value="InterPro"/>
</dbReference>
<evidence type="ECO:0000256" key="2">
    <source>
        <dbReference type="ARBA" id="ARBA00022737"/>
    </source>
</evidence>
<keyword evidence="5 7" id="KW-0143">Chaperone</keyword>
<dbReference type="EMBL" id="FMWO01000026">
    <property type="protein sequence ID" value="SCZ84550.1"/>
    <property type="molecule type" value="Genomic_DNA"/>
</dbReference>
<evidence type="ECO:0000256" key="6">
    <source>
        <dbReference type="ARBA" id="ARBA00023235"/>
    </source>
</evidence>
<evidence type="ECO:0000256" key="7">
    <source>
        <dbReference type="HAMAP-Rule" id="MF_01183"/>
    </source>
</evidence>
<evidence type="ECO:0000313" key="10">
    <source>
        <dbReference type="Proteomes" id="UP000198729"/>
    </source>
</evidence>
<keyword evidence="10" id="KW-1185">Reference proteome</keyword>
<accession>A0A1G5SCK2</accession>
<proteinExistence type="inferred from homology"/>
<dbReference type="Pfam" id="PF00639">
    <property type="entry name" value="Rotamase"/>
    <property type="match status" value="2"/>
</dbReference>
<dbReference type="Gene3D" id="3.10.50.40">
    <property type="match status" value="2"/>
</dbReference>
<dbReference type="RefSeq" id="WP_090284124.1">
    <property type="nucleotide sequence ID" value="NZ_FMWO01000026.1"/>
</dbReference>
<dbReference type="InterPro" id="IPR050280">
    <property type="entry name" value="OMP_Chaperone_SurA"/>
</dbReference>
<dbReference type="STRING" id="51642.NSMM_200027"/>
<keyword evidence="2 7" id="KW-0677">Repeat</keyword>
<organism evidence="9 10">
    <name type="scientific">Nitrosomonas mobilis</name>
    <dbReference type="NCBI Taxonomy" id="51642"/>
    <lineage>
        <taxon>Bacteria</taxon>
        <taxon>Pseudomonadati</taxon>
        <taxon>Pseudomonadota</taxon>
        <taxon>Betaproteobacteria</taxon>
        <taxon>Nitrosomonadales</taxon>
        <taxon>Nitrosomonadaceae</taxon>
        <taxon>Nitrosomonas</taxon>
    </lineage>
</organism>
<evidence type="ECO:0000256" key="4">
    <source>
        <dbReference type="ARBA" id="ARBA00023110"/>
    </source>
</evidence>
<dbReference type="Gene3D" id="1.10.4030.10">
    <property type="entry name" value="Porin chaperone SurA, peptide-binding domain"/>
    <property type="match status" value="1"/>
</dbReference>
<evidence type="ECO:0000256" key="3">
    <source>
        <dbReference type="ARBA" id="ARBA00022764"/>
    </source>
</evidence>
<keyword evidence="1 7" id="KW-0732">Signal</keyword>
<dbReference type="HAMAP" id="MF_01183">
    <property type="entry name" value="Chaperone_SurA"/>
    <property type="match status" value="1"/>
</dbReference>
<dbReference type="InterPro" id="IPR023034">
    <property type="entry name" value="PPIase_SurA"/>
</dbReference>
<dbReference type="GO" id="GO:0006457">
    <property type="term" value="P:protein folding"/>
    <property type="evidence" value="ECO:0007669"/>
    <property type="project" value="UniProtKB-UniRule"/>
</dbReference>
<feature type="chain" id="PRO_5011801932" description="Chaperone SurA" evidence="7">
    <location>
        <begin position="24"/>
        <end position="439"/>
    </location>
</feature>
<dbReference type="Proteomes" id="UP000198729">
    <property type="component" value="Unassembled WGS sequence"/>
</dbReference>